<protein>
    <submittedName>
        <fullName evidence="1">Uncharacterized protein</fullName>
    </submittedName>
</protein>
<reference evidence="1" key="1">
    <citation type="submission" date="2020-05" db="EMBL/GenBank/DDBJ databases">
        <title>Large-scale comparative analyses of tick genomes elucidate their genetic diversity and vector capacities.</title>
        <authorList>
            <person name="Jia N."/>
            <person name="Wang J."/>
            <person name="Shi W."/>
            <person name="Du L."/>
            <person name="Sun Y."/>
            <person name="Zhan W."/>
            <person name="Jiang J."/>
            <person name="Wang Q."/>
            <person name="Zhang B."/>
            <person name="Ji P."/>
            <person name="Sakyi L.B."/>
            <person name="Cui X."/>
            <person name="Yuan T."/>
            <person name="Jiang B."/>
            <person name="Yang W."/>
            <person name="Lam T.T.-Y."/>
            <person name="Chang Q."/>
            <person name="Ding S."/>
            <person name="Wang X."/>
            <person name="Zhu J."/>
            <person name="Ruan X."/>
            <person name="Zhao L."/>
            <person name="Wei J."/>
            <person name="Que T."/>
            <person name="Du C."/>
            <person name="Cheng J."/>
            <person name="Dai P."/>
            <person name="Han X."/>
            <person name="Huang E."/>
            <person name="Gao Y."/>
            <person name="Liu J."/>
            <person name="Shao H."/>
            <person name="Ye R."/>
            <person name="Li L."/>
            <person name="Wei W."/>
            <person name="Wang X."/>
            <person name="Wang C."/>
            <person name="Yang T."/>
            <person name="Huo Q."/>
            <person name="Li W."/>
            <person name="Guo W."/>
            <person name="Chen H."/>
            <person name="Zhou L."/>
            <person name="Ni X."/>
            <person name="Tian J."/>
            <person name="Zhou Y."/>
            <person name="Sheng Y."/>
            <person name="Liu T."/>
            <person name="Pan Y."/>
            <person name="Xia L."/>
            <person name="Li J."/>
            <person name="Zhao F."/>
            <person name="Cao W."/>
        </authorList>
    </citation>
    <scope>NUCLEOTIDE SEQUENCE</scope>
    <source>
        <strain evidence="1">Dsil-2018</strain>
    </source>
</reference>
<keyword evidence="2" id="KW-1185">Reference proteome</keyword>
<gene>
    <name evidence="1" type="ORF">HPB49_013901</name>
</gene>
<accession>A0ACB8CRN6</accession>
<comment type="caution">
    <text evidence="1">The sequence shown here is derived from an EMBL/GenBank/DDBJ whole genome shotgun (WGS) entry which is preliminary data.</text>
</comment>
<evidence type="ECO:0000313" key="1">
    <source>
        <dbReference type="EMBL" id="KAH7949685.1"/>
    </source>
</evidence>
<dbReference type="Proteomes" id="UP000821865">
    <property type="component" value="Chromosome 5"/>
</dbReference>
<evidence type="ECO:0000313" key="2">
    <source>
        <dbReference type="Proteomes" id="UP000821865"/>
    </source>
</evidence>
<dbReference type="EMBL" id="CM023474">
    <property type="protein sequence ID" value="KAH7949685.1"/>
    <property type="molecule type" value="Genomic_DNA"/>
</dbReference>
<name>A0ACB8CRN6_DERSI</name>
<sequence>MPGSDQLYRKYLHEVSDKDLETISSLMKDEAICVTIDESQELSGCPAVAVLATFYDDEIPGRRALMIDLQIVQQCNAVSIGMLMQTTLQKVEKTLGDVAVLCSDLASYMQKLHRDFQLPNPEFKALHFKDPCHLLNNAPEDGIRTSSFNVVDDVVVHFPAMLKSSRELRRKFGLVCLAMGMTTKSLKTVSPSR</sequence>
<proteinExistence type="predicted"/>
<organism evidence="1 2">
    <name type="scientific">Dermacentor silvarum</name>
    <name type="common">Tick</name>
    <dbReference type="NCBI Taxonomy" id="543639"/>
    <lineage>
        <taxon>Eukaryota</taxon>
        <taxon>Metazoa</taxon>
        <taxon>Ecdysozoa</taxon>
        <taxon>Arthropoda</taxon>
        <taxon>Chelicerata</taxon>
        <taxon>Arachnida</taxon>
        <taxon>Acari</taxon>
        <taxon>Parasitiformes</taxon>
        <taxon>Ixodida</taxon>
        <taxon>Ixodoidea</taxon>
        <taxon>Ixodidae</taxon>
        <taxon>Rhipicephalinae</taxon>
        <taxon>Dermacentor</taxon>
    </lineage>
</organism>